<sequence length="106" mass="11574">MNSALRNTARVAMTTGQRRCLSSSTPEHAFVKMRQAESSKSFAQTWMSDPATYPIIGVLGIACGMCAGVGSYYLMACKDVQINPAKRGDVIRTWGQNKNRFGHGNN</sequence>
<keyword evidence="1" id="KW-0472">Membrane</keyword>
<dbReference type="AlphaFoldDB" id="A0A9N8DGZ7"/>
<evidence type="ECO:0000256" key="1">
    <source>
        <dbReference type="SAM" id="Phobius"/>
    </source>
</evidence>
<dbReference type="OrthoDB" id="48127at2759"/>
<keyword evidence="1" id="KW-1133">Transmembrane helix</keyword>
<keyword evidence="1" id="KW-0812">Transmembrane</keyword>
<gene>
    <name evidence="2" type="ORF">SEMRO_140_G065560.1</name>
</gene>
<evidence type="ECO:0000313" key="3">
    <source>
        <dbReference type="Proteomes" id="UP001153069"/>
    </source>
</evidence>
<accession>A0A9N8DGZ7</accession>
<proteinExistence type="predicted"/>
<evidence type="ECO:0000313" key="2">
    <source>
        <dbReference type="EMBL" id="CAB9502582.1"/>
    </source>
</evidence>
<dbReference type="Pfam" id="PF06522">
    <property type="entry name" value="B12D"/>
    <property type="match status" value="1"/>
</dbReference>
<name>A0A9N8DGZ7_9STRA</name>
<protein>
    <submittedName>
        <fullName evidence="2">Uncharacterized protein</fullName>
    </submittedName>
</protein>
<feature type="transmembrane region" description="Helical" evidence="1">
    <location>
        <begin position="51"/>
        <end position="74"/>
    </location>
</feature>
<dbReference type="InterPro" id="IPR010530">
    <property type="entry name" value="B12D"/>
</dbReference>
<comment type="caution">
    <text evidence="2">The sequence shown here is derived from an EMBL/GenBank/DDBJ whole genome shotgun (WGS) entry which is preliminary data.</text>
</comment>
<dbReference type="EMBL" id="CAICTM010000139">
    <property type="protein sequence ID" value="CAB9502582.1"/>
    <property type="molecule type" value="Genomic_DNA"/>
</dbReference>
<dbReference type="Proteomes" id="UP001153069">
    <property type="component" value="Unassembled WGS sequence"/>
</dbReference>
<organism evidence="2 3">
    <name type="scientific">Seminavis robusta</name>
    <dbReference type="NCBI Taxonomy" id="568900"/>
    <lineage>
        <taxon>Eukaryota</taxon>
        <taxon>Sar</taxon>
        <taxon>Stramenopiles</taxon>
        <taxon>Ochrophyta</taxon>
        <taxon>Bacillariophyta</taxon>
        <taxon>Bacillariophyceae</taxon>
        <taxon>Bacillariophycidae</taxon>
        <taxon>Naviculales</taxon>
        <taxon>Naviculaceae</taxon>
        <taxon>Seminavis</taxon>
    </lineage>
</organism>
<reference evidence="2" key="1">
    <citation type="submission" date="2020-06" db="EMBL/GenBank/DDBJ databases">
        <authorList>
            <consortium name="Plant Systems Biology data submission"/>
        </authorList>
    </citation>
    <scope>NUCLEOTIDE SEQUENCE</scope>
    <source>
        <strain evidence="2">D6</strain>
    </source>
</reference>
<keyword evidence="3" id="KW-1185">Reference proteome</keyword>